<dbReference type="AlphaFoldDB" id="A0A173UL38"/>
<dbReference type="GO" id="GO:0016757">
    <property type="term" value="F:glycosyltransferase activity"/>
    <property type="evidence" value="ECO:0007669"/>
    <property type="project" value="UniProtKB-KW"/>
</dbReference>
<accession>A0A173UL38</accession>
<dbReference type="EMBL" id="CYXV01000015">
    <property type="protein sequence ID" value="CUN15140.1"/>
    <property type="molecule type" value="Genomic_DNA"/>
</dbReference>
<dbReference type="PANTHER" id="PTHR13778:SF47">
    <property type="entry name" value="LIPOPOLYSACCHARIDE 1,3-GALACTOSYLTRANSFERASE"/>
    <property type="match status" value="1"/>
</dbReference>
<evidence type="ECO:0000313" key="5">
    <source>
        <dbReference type="Proteomes" id="UP000095495"/>
    </source>
</evidence>
<keyword evidence="3" id="KW-0479">Metal-binding</keyword>
<proteinExistence type="predicted"/>
<dbReference type="GO" id="GO:0046872">
    <property type="term" value="F:metal ion binding"/>
    <property type="evidence" value="ECO:0007669"/>
    <property type="project" value="UniProtKB-KW"/>
</dbReference>
<gene>
    <name evidence="4" type="primary">gspA_2</name>
    <name evidence="4" type="ORF">ERS852420_03045</name>
</gene>
<keyword evidence="1" id="KW-0328">Glycosyltransferase</keyword>
<dbReference type="SUPFAM" id="SSF53448">
    <property type="entry name" value="Nucleotide-diphospho-sugar transferases"/>
    <property type="match status" value="1"/>
</dbReference>
<dbReference type="Gene3D" id="3.90.550.10">
    <property type="entry name" value="Spore Coat Polysaccharide Biosynthesis Protein SpsA, Chain A"/>
    <property type="match status" value="1"/>
</dbReference>
<dbReference type="Proteomes" id="UP000095495">
    <property type="component" value="Unassembled WGS sequence"/>
</dbReference>
<keyword evidence="2" id="KW-0808">Transferase</keyword>
<evidence type="ECO:0000256" key="2">
    <source>
        <dbReference type="ARBA" id="ARBA00022679"/>
    </source>
</evidence>
<evidence type="ECO:0000313" key="4">
    <source>
        <dbReference type="EMBL" id="CUN15140.1"/>
    </source>
</evidence>
<dbReference type="InterPro" id="IPR029044">
    <property type="entry name" value="Nucleotide-diphossugar_trans"/>
</dbReference>
<organism evidence="4 5">
    <name type="scientific">Roseburia faecis</name>
    <dbReference type="NCBI Taxonomy" id="301302"/>
    <lineage>
        <taxon>Bacteria</taxon>
        <taxon>Bacillati</taxon>
        <taxon>Bacillota</taxon>
        <taxon>Clostridia</taxon>
        <taxon>Lachnospirales</taxon>
        <taxon>Lachnospiraceae</taxon>
        <taxon>Roseburia</taxon>
    </lineage>
</organism>
<evidence type="ECO:0000256" key="1">
    <source>
        <dbReference type="ARBA" id="ARBA00022676"/>
    </source>
</evidence>
<dbReference type="RefSeq" id="WP_055263915.1">
    <property type="nucleotide sequence ID" value="NZ_CYXV01000015.1"/>
</dbReference>
<dbReference type="PANTHER" id="PTHR13778">
    <property type="entry name" value="GLYCOSYLTRANSFERASE 8 DOMAIN-CONTAINING PROTEIN"/>
    <property type="match status" value="1"/>
</dbReference>
<reference evidence="4 5" key="1">
    <citation type="submission" date="2015-09" db="EMBL/GenBank/DDBJ databases">
        <authorList>
            <consortium name="Pathogen Informatics"/>
        </authorList>
    </citation>
    <scope>NUCLEOTIDE SEQUENCE [LARGE SCALE GENOMIC DNA]</scope>
    <source>
        <strain evidence="4 5">2789STDY5608863</strain>
    </source>
</reference>
<protein>
    <submittedName>
        <fullName evidence="4">General stress protein A</fullName>
    </submittedName>
</protein>
<name>A0A173UL38_9FIRM</name>
<dbReference type="CDD" id="cd04194">
    <property type="entry name" value="GT8_A4GalT_like"/>
    <property type="match status" value="1"/>
</dbReference>
<dbReference type="InterPro" id="IPR002495">
    <property type="entry name" value="Glyco_trans_8"/>
</dbReference>
<dbReference type="Pfam" id="PF01501">
    <property type="entry name" value="Glyco_transf_8"/>
    <property type="match status" value="1"/>
</dbReference>
<dbReference type="InterPro" id="IPR050748">
    <property type="entry name" value="Glycosyltrans_8_dom-fam"/>
</dbReference>
<sequence length="324" mass="37609">MEFHVVYISDDNFASKLGTSLLSMFEHNLDLQIVVHILDMGIDALNKKRLQRLCANYSAKCIWYEAVDIKIQLEKMKLHMPVENNSIATLGRLFLPEILPSDIDKVLYLDCDTIIEGHLKDLAKLKLDCALGVVKDVNYSFFKKRPELNGINDYFNAGVILINMEQYRLTMGVQNLKEYIKKDYLFADQDILNIIFKNNKKILSPIYNSVNRVRMVSPSCLLRWMGENEGELYSIKELMEAHTSPIIIHYTSSVLGRPWEINCIDPKVSTWRNVYSRSPWSEEKLTMKQLSKSNKIGRMLYRILPERMFCAIDYAFAKKKCSNL</sequence>
<evidence type="ECO:0000256" key="3">
    <source>
        <dbReference type="ARBA" id="ARBA00022723"/>
    </source>
</evidence>